<dbReference type="EMBL" id="JAWXXT010000002">
    <property type="protein sequence ID" value="MDX5979610.1"/>
    <property type="molecule type" value="Genomic_DNA"/>
</dbReference>
<comment type="caution">
    <text evidence="1">The sequence shown here is derived from an EMBL/GenBank/DDBJ whole genome shotgun (WGS) entry which is preliminary data.</text>
</comment>
<organism evidence="1 2">
    <name type="scientific">Vreelandella alkaliphila</name>
    <dbReference type="NCBI Taxonomy" id="272774"/>
    <lineage>
        <taxon>Bacteria</taxon>
        <taxon>Pseudomonadati</taxon>
        <taxon>Pseudomonadota</taxon>
        <taxon>Gammaproteobacteria</taxon>
        <taxon>Oceanospirillales</taxon>
        <taxon>Halomonadaceae</taxon>
        <taxon>Vreelandella</taxon>
    </lineage>
</organism>
<evidence type="ECO:0000313" key="1">
    <source>
        <dbReference type="EMBL" id="MDX5979610.1"/>
    </source>
</evidence>
<gene>
    <name evidence="1" type="ORF">SIL78_18845</name>
</gene>
<sequence>MKLEKTILDVTAQRLRELKCAAEKRESGEMADSMRDFFTLIELSKIQDSGLSDDAVLTMRNMEGEALKATNEALEAMRVSTF</sequence>
<evidence type="ECO:0000313" key="2">
    <source>
        <dbReference type="Proteomes" id="UP001276761"/>
    </source>
</evidence>
<accession>A0AAJ2S585</accession>
<dbReference type="GeneID" id="303167598"/>
<dbReference type="AlphaFoldDB" id="A0AAJ2S585"/>
<dbReference type="Proteomes" id="UP001276761">
    <property type="component" value="Unassembled WGS sequence"/>
</dbReference>
<reference evidence="1" key="1">
    <citation type="submission" date="2023-11" db="EMBL/GenBank/DDBJ databases">
        <title>MicrobeMod: A computational toolkit for identifying prokaryotic methylation and restriction-modification with nanopore sequencing.</title>
        <authorList>
            <person name="Crits-Christoph A."/>
            <person name="Kang S.C."/>
            <person name="Lee H."/>
            <person name="Ostrov N."/>
        </authorList>
    </citation>
    <scope>NUCLEOTIDE SEQUENCE</scope>
    <source>
        <strain evidence="1">ATCC BAA-953</strain>
    </source>
</reference>
<protein>
    <submittedName>
        <fullName evidence="1">Uncharacterized protein</fullName>
    </submittedName>
</protein>
<name>A0AAJ2S585_9GAMM</name>
<proteinExistence type="predicted"/>
<dbReference type="RefSeq" id="WP_198350012.1">
    <property type="nucleotide sequence ID" value="NZ_JABASV010000012.1"/>
</dbReference>